<accession>A0A0E9RFC9</accession>
<reference evidence="1" key="1">
    <citation type="submission" date="2014-11" db="EMBL/GenBank/DDBJ databases">
        <authorList>
            <person name="Amaro Gonzalez C."/>
        </authorList>
    </citation>
    <scope>NUCLEOTIDE SEQUENCE</scope>
</reference>
<proteinExistence type="predicted"/>
<evidence type="ECO:0000313" key="1">
    <source>
        <dbReference type="EMBL" id="JAH27774.1"/>
    </source>
</evidence>
<protein>
    <submittedName>
        <fullName evidence="1">Uncharacterized protein</fullName>
    </submittedName>
</protein>
<organism evidence="1">
    <name type="scientific">Anguilla anguilla</name>
    <name type="common">European freshwater eel</name>
    <name type="synonym">Muraena anguilla</name>
    <dbReference type="NCBI Taxonomy" id="7936"/>
    <lineage>
        <taxon>Eukaryota</taxon>
        <taxon>Metazoa</taxon>
        <taxon>Chordata</taxon>
        <taxon>Craniata</taxon>
        <taxon>Vertebrata</taxon>
        <taxon>Euteleostomi</taxon>
        <taxon>Actinopterygii</taxon>
        <taxon>Neopterygii</taxon>
        <taxon>Teleostei</taxon>
        <taxon>Anguilliformes</taxon>
        <taxon>Anguillidae</taxon>
        <taxon>Anguilla</taxon>
    </lineage>
</organism>
<name>A0A0E9RFC9_ANGAN</name>
<reference evidence="1" key="2">
    <citation type="journal article" date="2015" name="Fish Shellfish Immunol.">
        <title>Early steps in the European eel (Anguilla anguilla)-Vibrio vulnificus interaction in the gills: Role of the RtxA13 toxin.</title>
        <authorList>
            <person name="Callol A."/>
            <person name="Pajuelo D."/>
            <person name="Ebbesson L."/>
            <person name="Teles M."/>
            <person name="MacKenzie S."/>
            <person name="Amaro C."/>
        </authorList>
    </citation>
    <scope>NUCLEOTIDE SEQUENCE</scope>
</reference>
<sequence length="30" mass="3373">MKLTLNASSFGFQQLHSDSVSFWLILLFAA</sequence>
<dbReference type="EMBL" id="GBXM01080803">
    <property type="protein sequence ID" value="JAH27774.1"/>
    <property type="molecule type" value="Transcribed_RNA"/>
</dbReference>
<dbReference type="AlphaFoldDB" id="A0A0E9RFC9"/>